<accession>A0A6A6JKD7</accession>
<dbReference type="AlphaFoldDB" id="A0A6A6JKD7"/>
<sequence length="133" mass="14499">MVTKERQIFEAEKIFAALSDLDISCEAPRIDGAFRGGQSHVFKVNFQEATSLAVRVPLYMDNTGGPDVKIEAGERSIMRGGADQSLQVISVSPAIVLRPAELALEVPARYHGFLKCANITTDFSMVARAVEEN</sequence>
<protein>
    <submittedName>
        <fullName evidence="1">Uncharacterized protein</fullName>
    </submittedName>
</protein>
<dbReference type="RefSeq" id="XP_033654234.1">
    <property type="nucleotide sequence ID" value="XM_033799742.1"/>
</dbReference>
<evidence type="ECO:0000313" key="2">
    <source>
        <dbReference type="Proteomes" id="UP000800097"/>
    </source>
</evidence>
<dbReference type="EMBL" id="ML986492">
    <property type="protein sequence ID" value="KAF2276695.1"/>
    <property type="molecule type" value="Genomic_DNA"/>
</dbReference>
<keyword evidence="2" id="KW-1185">Reference proteome</keyword>
<organism evidence="1 2">
    <name type="scientific">Westerdykella ornata</name>
    <dbReference type="NCBI Taxonomy" id="318751"/>
    <lineage>
        <taxon>Eukaryota</taxon>
        <taxon>Fungi</taxon>
        <taxon>Dikarya</taxon>
        <taxon>Ascomycota</taxon>
        <taxon>Pezizomycotina</taxon>
        <taxon>Dothideomycetes</taxon>
        <taxon>Pleosporomycetidae</taxon>
        <taxon>Pleosporales</taxon>
        <taxon>Sporormiaceae</taxon>
        <taxon>Westerdykella</taxon>
    </lineage>
</organism>
<reference evidence="1" key="1">
    <citation type="journal article" date="2020" name="Stud. Mycol.">
        <title>101 Dothideomycetes genomes: a test case for predicting lifestyles and emergence of pathogens.</title>
        <authorList>
            <person name="Haridas S."/>
            <person name="Albert R."/>
            <person name="Binder M."/>
            <person name="Bloem J."/>
            <person name="Labutti K."/>
            <person name="Salamov A."/>
            <person name="Andreopoulos B."/>
            <person name="Baker S."/>
            <person name="Barry K."/>
            <person name="Bills G."/>
            <person name="Bluhm B."/>
            <person name="Cannon C."/>
            <person name="Castanera R."/>
            <person name="Culley D."/>
            <person name="Daum C."/>
            <person name="Ezra D."/>
            <person name="Gonzalez J."/>
            <person name="Henrissat B."/>
            <person name="Kuo A."/>
            <person name="Liang C."/>
            <person name="Lipzen A."/>
            <person name="Lutzoni F."/>
            <person name="Magnuson J."/>
            <person name="Mondo S."/>
            <person name="Nolan M."/>
            <person name="Ohm R."/>
            <person name="Pangilinan J."/>
            <person name="Park H.-J."/>
            <person name="Ramirez L."/>
            <person name="Alfaro M."/>
            <person name="Sun H."/>
            <person name="Tritt A."/>
            <person name="Yoshinaga Y."/>
            <person name="Zwiers L.-H."/>
            <person name="Turgeon B."/>
            <person name="Goodwin S."/>
            <person name="Spatafora J."/>
            <person name="Crous P."/>
            <person name="Grigoriev I."/>
        </authorList>
    </citation>
    <scope>NUCLEOTIDE SEQUENCE</scope>
    <source>
        <strain evidence="1">CBS 379.55</strain>
    </source>
</reference>
<gene>
    <name evidence="1" type="ORF">EI97DRAFT_442079</name>
</gene>
<dbReference type="GeneID" id="54552917"/>
<proteinExistence type="predicted"/>
<evidence type="ECO:0000313" key="1">
    <source>
        <dbReference type="EMBL" id="KAF2276695.1"/>
    </source>
</evidence>
<dbReference type="Proteomes" id="UP000800097">
    <property type="component" value="Unassembled WGS sequence"/>
</dbReference>
<name>A0A6A6JKD7_WESOR</name>